<dbReference type="GeneID" id="24722989"/>
<dbReference type="Pfam" id="PF00395">
    <property type="entry name" value="SLH"/>
    <property type="match status" value="2"/>
</dbReference>
<dbReference type="RefSeq" id="YP_009149048.1">
    <property type="nucleotide sequence ID" value="NC_027352.1"/>
</dbReference>
<name>A0A0E3DEP6_9CAUD</name>
<dbReference type="InterPro" id="IPR025394">
    <property type="entry name" value="DUF4127"/>
</dbReference>
<sequence>MKSQVVYIGLDSRPVNTTLVEEIAKIGGAFELVVPPAGTYGQELMDWVKLNTDNVTEFVLSTDAIGYGDLRDSKTYTPLEYIDANLYPTFEALRDTFPGVPVTVFNSILGLLPNTYDYDGQSIELAKLMRELSIKEDLLDNYIGGDGEEMQKIYEEIKALKAKINNPELLENWAKVRERNITINRRMLSWTDLGYISKLVFFADTSNKFGATREDVEILERKVEQLPSTLGGKVHFISGEYQAGALLIGGLQQKYSNIPVKMNLYLDSVNGTEERAWYAENDVFTFDKNFENHARAVGIEIVNEFNANFIFYAHTPLTNTDNMIKHIKANVDRAVVTVPSGSQEFIARLRKEVRINELVAFVGTGNFGTQMGIAIGYAVARYTALQTSKWNHETVATPLHVENLLKGFYDVIYEGVKAKIVKKAKDLGYNPVSLNSGDKEISGFADKLVRPRAIALYASKFHNYSVRPYEGTLYTIMDQDLWATDLHMNVNNQEIKPNITAKFGTYFPSPFNDVPTGHWAYSHVMKLANLDVFSGDGNNNFYPDAPMLRAHLAITIQKLFKFKVDEYIPNPGFTDVPSDSPYYEAISIVKHLGLMNGTSATTFNPDGAVDRASVAIVISKLFTLDLAYEGRVVPDYFVDSGDISWARTHINLLGETGIASIPGDKKFNPTTLASRAVVATFLSKALERVDILNAEGII</sequence>
<dbReference type="EMBL" id="KJ676859">
    <property type="protein sequence ID" value="AID17723.1"/>
    <property type="molecule type" value="Genomic_DNA"/>
</dbReference>
<feature type="domain" description="SLH" evidence="1">
    <location>
        <begin position="633"/>
        <end position="696"/>
    </location>
</feature>
<dbReference type="Pfam" id="PF13552">
    <property type="entry name" value="DUF4127"/>
    <property type="match status" value="1"/>
</dbReference>
<organism evidence="2 3">
    <name type="scientific">Bacillus phage JBP901</name>
    <dbReference type="NCBI Taxonomy" id="1498212"/>
    <lineage>
        <taxon>Viruses</taxon>
        <taxon>Duplodnaviria</taxon>
        <taxon>Heunggongvirae</taxon>
        <taxon>Uroviricota</taxon>
        <taxon>Caudoviricetes</taxon>
        <taxon>Herelleviridae</taxon>
        <taxon>Bastillevirinae</taxon>
        <taxon>Caeruleovirus</taxon>
        <taxon>Caeruleovirus JBP901</taxon>
    </lineage>
</organism>
<dbReference type="InterPro" id="IPR001119">
    <property type="entry name" value="SLH_dom"/>
</dbReference>
<dbReference type="PROSITE" id="PS51272">
    <property type="entry name" value="SLH"/>
    <property type="match status" value="3"/>
</dbReference>
<accession>A0A0E3DEP6</accession>
<dbReference type="PANTHER" id="PTHR43308:SF5">
    <property type="entry name" value="S-LAYER PROTEIN _ PEPTIDOGLYCAN ENDO-BETA-N-ACETYLGLUCOSAMINIDASE"/>
    <property type="match status" value="1"/>
</dbReference>
<evidence type="ECO:0000313" key="2">
    <source>
        <dbReference type="EMBL" id="AID17723.1"/>
    </source>
</evidence>
<dbReference type="InterPro" id="IPR051465">
    <property type="entry name" value="Cell_Envelope_Struct_Comp"/>
</dbReference>
<protein>
    <submittedName>
        <fullName evidence="2">Putative S-layer domain-containing protein</fullName>
    </submittedName>
</protein>
<dbReference type="Proteomes" id="UP000033000">
    <property type="component" value="Segment"/>
</dbReference>
<proteinExistence type="predicted"/>
<feature type="domain" description="SLH" evidence="1">
    <location>
        <begin position="507"/>
        <end position="570"/>
    </location>
</feature>
<reference evidence="2 3" key="1">
    <citation type="journal article" date="2015" name="Arch. Virol.">
        <title>Complete genome sequence and phylogenetic position of the Bacillus cereus group phage JBP901.</title>
        <authorList>
            <person name="Asare P.T."/>
            <person name="Ryu S."/>
            <person name="Kim K.P."/>
        </authorList>
    </citation>
    <scope>NUCLEOTIDE SEQUENCE [LARGE SCALE GENOMIC DNA]</scope>
</reference>
<dbReference type="KEGG" id="vg:24722989"/>
<feature type="domain" description="SLH" evidence="1">
    <location>
        <begin position="571"/>
        <end position="632"/>
    </location>
</feature>
<gene>
    <name evidence="2" type="ORF">JBP901_gp010</name>
</gene>
<evidence type="ECO:0000259" key="1">
    <source>
        <dbReference type="PROSITE" id="PS51272"/>
    </source>
</evidence>
<keyword evidence="3" id="KW-1185">Reference proteome</keyword>
<dbReference type="OrthoDB" id="1408at10239"/>
<evidence type="ECO:0000313" key="3">
    <source>
        <dbReference type="Proteomes" id="UP000033000"/>
    </source>
</evidence>
<dbReference type="PANTHER" id="PTHR43308">
    <property type="entry name" value="OUTER MEMBRANE PROTEIN ALPHA-RELATED"/>
    <property type="match status" value="1"/>
</dbReference>